<accession>A0ABU5V7U8</accession>
<keyword evidence="1" id="KW-1133">Transmembrane helix</keyword>
<feature type="transmembrane region" description="Helical" evidence="1">
    <location>
        <begin position="903"/>
        <end position="923"/>
    </location>
</feature>
<evidence type="ECO:0000313" key="4">
    <source>
        <dbReference type="Proteomes" id="UP001301653"/>
    </source>
</evidence>
<feature type="domain" description="Toxin VasX N-terminal region" evidence="2">
    <location>
        <begin position="30"/>
        <end position="195"/>
    </location>
</feature>
<dbReference type="NCBIfam" id="NF041559">
    <property type="entry name" value="BTH_I2691_fam"/>
    <property type="match status" value="1"/>
</dbReference>
<evidence type="ECO:0000259" key="2">
    <source>
        <dbReference type="Pfam" id="PF20249"/>
    </source>
</evidence>
<evidence type="ECO:0000256" key="1">
    <source>
        <dbReference type="SAM" id="Phobius"/>
    </source>
</evidence>
<feature type="transmembrane region" description="Helical" evidence="1">
    <location>
        <begin position="935"/>
        <end position="956"/>
    </location>
</feature>
<proteinExistence type="predicted"/>
<reference evidence="3 4" key="1">
    <citation type="submission" date="2023-12" db="EMBL/GenBank/DDBJ databases">
        <title>Stenotrophomonas guangdongensis sp. nov., isolated from wilted pepper plants (Capsicum annuum).</title>
        <authorList>
            <person name="Qiu M."/>
            <person name="Li Y."/>
            <person name="Liu Q."/>
            <person name="Zhang X."/>
            <person name="Huang Y."/>
            <person name="Guo R."/>
            <person name="Hu M."/>
            <person name="Zhou J."/>
            <person name="Zhou X."/>
        </authorList>
    </citation>
    <scope>NUCLEOTIDE SEQUENCE [LARGE SCALE GENOMIC DNA]</scope>
    <source>
        <strain evidence="3 4">MH1</strain>
    </source>
</reference>
<feature type="transmembrane region" description="Helical" evidence="1">
    <location>
        <begin position="794"/>
        <end position="812"/>
    </location>
</feature>
<organism evidence="3 4">
    <name type="scientific">Stenotrophomonas capsici</name>
    <dbReference type="NCBI Taxonomy" id="3110230"/>
    <lineage>
        <taxon>Bacteria</taxon>
        <taxon>Pseudomonadati</taxon>
        <taxon>Pseudomonadota</taxon>
        <taxon>Gammaproteobacteria</taxon>
        <taxon>Lysobacterales</taxon>
        <taxon>Lysobacteraceae</taxon>
        <taxon>Stenotrophomonas</taxon>
    </lineage>
</organism>
<comment type="caution">
    <text evidence="3">The sequence shown here is derived from an EMBL/GenBank/DDBJ whole genome shotgun (WGS) entry which is preliminary data.</text>
</comment>
<dbReference type="CDD" id="cd20707">
    <property type="entry name" value="MIX_III"/>
    <property type="match status" value="1"/>
</dbReference>
<evidence type="ECO:0000313" key="3">
    <source>
        <dbReference type="EMBL" id="MEA5669409.1"/>
    </source>
</evidence>
<name>A0ABU5V7U8_9GAMM</name>
<dbReference type="RefSeq" id="WP_323439615.1">
    <property type="nucleotide sequence ID" value="NZ_JAYFUH010000249.1"/>
</dbReference>
<dbReference type="Pfam" id="PF20249">
    <property type="entry name" value="VasX_N"/>
    <property type="match status" value="1"/>
</dbReference>
<dbReference type="InterPro" id="IPR048126">
    <property type="entry name" value="Toxin_VasX"/>
</dbReference>
<feature type="transmembrane region" description="Helical" evidence="1">
    <location>
        <begin position="832"/>
        <end position="850"/>
    </location>
</feature>
<sequence length="1163" mass="125352">MFDGNQPIMTYGPRAIQAASAASRCGQGGCPSCVKTGLPVLVVRPGVVAKPFMSNIQGHLSPLLRGIGLPKLKYLDYAARTLREGYLYAFYEKAHTPEIKAQGGWQVNLVDEGGYLTPVPLSPIPLVGVGEVPRFSCERTAGYAAAMLFVIPDAKNTGRVWVAFSENPWAPKVLERYAKDEGLRNRRMTCINAPAASCPASLPFTAGSAEQLIYDYSYTTVALAGDAGPYPRWSPRMASGLSMELKLPGTAPPRMRSEVAQDVVVAAREMLSRGRNQYSESDLRMVMVDDVVGIAHETAVLRTTYFKSASDYVLGRADGNAEKADWMLKSALSIEGLMGSLRQAGQRKQQEYDEAGYSRYHNTSMMHDVFVQLQQGKQLPAEAEFVPNRQVHVAPGGPLASGYPVSDYSVPGRVVLPSPVNQAEEQCEKLRKKLRGRGAKADYRSFLDAYETHARRDAEGILAMEGDHFDCLDCAPRKFLFEYDFDEDDKLSGFFYACTAARVLHGGHITGNTAQEQGEAGAGNLGKGKGGEWYARYLGDDPTLKENILLRALLGNTSQGFKEWLDKRDGHFGMMGNVLDNVEELSRNPAAAGWVRFGGKHSNALRMLASGYVSGLLPIVGGAACLLQLAGRMTPVAVARMTSLISLVSNAGARHAGATLVGVTMPLYKALRIWRRMMINTQDAAIAAGRVTAAKGTAVVNFSSMLKSIGATAAADTLVEVYMWVDKAPREMEAWAQANALKSVALTGAIRQGSRAAQYAIRLMPGVMSGAWTQATRHINGATLAQLTGTSGKVLANGTAIMAGGAGVLSVLSIMKNYEQFSKGNEAERAEAAIGILTGSLAFAGAALTLQEQIYRANANNLGAANMKMLAGRLVAAASFVDASVSVVRAFRARSRGDYGATGILLFQALVLVGAGAAAWAAAVGSSATFLGLGMTGWGLILALVGVGLIFVYYYFKDSPLEEWAARSIWGENSGGGFRGLAEEQLKLNMLQSGAKFEFEDRLFTDMNTPGGKGIFSNITPWMVLKNILGDKDRLKRGGVREGWVRITMPSELKSTVRICIGVYARKTFSRRMVLAGAYLPGDMPLGVLMNEYPNVVDIRDEAIDLGIEKNESGVFELVAAFGIPNFRYTDAHAIIWLQEMEEDAVDFAESSSKIKLMDGEGS</sequence>
<dbReference type="Proteomes" id="UP001301653">
    <property type="component" value="Unassembled WGS sequence"/>
</dbReference>
<keyword evidence="1" id="KW-0472">Membrane</keyword>
<keyword evidence="4" id="KW-1185">Reference proteome</keyword>
<dbReference type="EMBL" id="JAYFUH010000249">
    <property type="protein sequence ID" value="MEA5669409.1"/>
    <property type="molecule type" value="Genomic_DNA"/>
</dbReference>
<protein>
    <submittedName>
        <fullName evidence="3">T6SS effector BTH_I2691 family protein</fullName>
    </submittedName>
</protein>
<keyword evidence="1" id="KW-0812">Transmembrane</keyword>
<feature type="transmembrane region" description="Helical" evidence="1">
    <location>
        <begin position="870"/>
        <end position="891"/>
    </location>
</feature>
<dbReference type="InterPro" id="IPR046864">
    <property type="entry name" value="VasX_N"/>
</dbReference>
<gene>
    <name evidence="3" type="ORF">VA603_17895</name>
</gene>